<dbReference type="PANTHER" id="PTHR45339">
    <property type="entry name" value="HYBRID SIGNAL TRANSDUCTION HISTIDINE KINASE J"/>
    <property type="match status" value="1"/>
</dbReference>
<organism evidence="5 6">
    <name type="scientific">Agromyces luteolus</name>
    <dbReference type="NCBI Taxonomy" id="88373"/>
    <lineage>
        <taxon>Bacteria</taxon>
        <taxon>Bacillati</taxon>
        <taxon>Actinomycetota</taxon>
        <taxon>Actinomycetes</taxon>
        <taxon>Micrococcales</taxon>
        <taxon>Microbacteriaceae</taxon>
        <taxon>Agromyces</taxon>
    </lineage>
</organism>
<dbReference type="SMART" id="SM00448">
    <property type="entry name" value="REC"/>
    <property type="match status" value="1"/>
</dbReference>
<evidence type="ECO:0000256" key="3">
    <source>
        <dbReference type="PROSITE-ProRule" id="PRU00169"/>
    </source>
</evidence>
<protein>
    <submittedName>
        <fullName evidence="5">Response regulator</fullName>
    </submittedName>
</protein>
<dbReference type="EMBL" id="WODA01000026">
    <property type="protein sequence ID" value="MUN09039.1"/>
    <property type="molecule type" value="Genomic_DNA"/>
</dbReference>
<reference evidence="5 6" key="1">
    <citation type="submission" date="2019-11" db="EMBL/GenBank/DDBJ databases">
        <title>Agromyces kandeliae sp. nov., isolated from mangrove soil.</title>
        <authorList>
            <person name="Wang R."/>
        </authorList>
    </citation>
    <scope>NUCLEOTIDE SEQUENCE [LARGE SCALE GENOMIC DNA]</scope>
    <source>
        <strain evidence="5 6">JCM 11431</strain>
    </source>
</reference>
<evidence type="ECO:0000256" key="1">
    <source>
        <dbReference type="ARBA" id="ARBA00022553"/>
    </source>
</evidence>
<dbReference type="AlphaFoldDB" id="A0A7C9LYW2"/>
<evidence type="ECO:0000259" key="4">
    <source>
        <dbReference type="PROSITE" id="PS50110"/>
    </source>
</evidence>
<keyword evidence="1 3" id="KW-0597">Phosphoprotein</keyword>
<dbReference type="GO" id="GO:0000160">
    <property type="term" value="P:phosphorelay signal transduction system"/>
    <property type="evidence" value="ECO:0007669"/>
    <property type="project" value="UniProtKB-KW"/>
</dbReference>
<proteinExistence type="predicted"/>
<accession>A0A7C9LYW2</accession>
<gene>
    <name evidence="5" type="ORF">GLX25_18195</name>
</gene>
<dbReference type="PROSITE" id="PS50110">
    <property type="entry name" value="RESPONSE_REGULATORY"/>
    <property type="match status" value="1"/>
</dbReference>
<dbReference type="OrthoDB" id="9800897at2"/>
<dbReference type="InterPro" id="IPR011006">
    <property type="entry name" value="CheY-like_superfamily"/>
</dbReference>
<dbReference type="RefSeq" id="WP_155844049.1">
    <property type="nucleotide sequence ID" value="NZ_BAAAIA010000013.1"/>
</dbReference>
<evidence type="ECO:0000313" key="5">
    <source>
        <dbReference type="EMBL" id="MUN09039.1"/>
    </source>
</evidence>
<feature type="modified residue" description="4-aspartylphosphate" evidence="3">
    <location>
        <position position="54"/>
    </location>
</feature>
<dbReference type="Gene3D" id="3.40.50.2300">
    <property type="match status" value="1"/>
</dbReference>
<feature type="domain" description="Response regulatory" evidence="4">
    <location>
        <begin position="5"/>
        <end position="121"/>
    </location>
</feature>
<keyword evidence="2" id="KW-0902">Two-component regulatory system</keyword>
<dbReference type="Proteomes" id="UP000480122">
    <property type="component" value="Unassembled WGS sequence"/>
</dbReference>
<evidence type="ECO:0000256" key="2">
    <source>
        <dbReference type="ARBA" id="ARBA00023012"/>
    </source>
</evidence>
<name>A0A7C9LYW2_9MICO</name>
<dbReference type="SUPFAM" id="SSF52172">
    <property type="entry name" value="CheY-like"/>
    <property type="match status" value="1"/>
</dbReference>
<dbReference type="PANTHER" id="PTHR45339:SF1">
    <property type="entry name" value="HYBRID SIGNAL TRANSDUCTION HISTIDINE KINASE J"/>
    <property type="match status" value="1"/>
</dbReference>
<dbReference type="Pfam" id="PF00072">
    <property type="entry name" value="Response_reg"/>
    <property type="match status" value="1"/>
</dbReference>
<evidence type="ECO:0000313" key="6">
    <source>
        <dbReference type="Proteomes" id="UP000480122"/>
    </source>
</evidence>
<keyword evidence="6" id="KW-1185">Reference proteome</keyword>
<dbReference type="InterPro" id="IPR001789">
    <property type="entry name" value="Sig_transdc_resp-reg_receiver"/>
</dbReference>
<comment type="caution">
    <text evidence="5">The sequence shown here is derived from an EMBL/GenBank/DDBJ whole genome shotgun (WGS) entry which is preliminary data.</text>
</comment>
<sequence>MDGRRVLVVEDNQLNLKLVRDVLSASGFEIVEAHTGEEGVELAASCAPDLVLMDLQLPGIDGYEALRRLRLDPRFDSVPVVAVTAFAMKEDRDRTAREGFDGYLVKPISVPALPSQVGDFLDRGRTNDR</sequence>